<evidence type="ECO:0000313" key="1">
    <source>
        <dbReference type="EMBL" id="KEQ55901.1"/>
    </source>
</evidence>
<keyword evidence="2" id="KW-1185">Reference proteome</keyword>
<sequence>MSDEEELEFWELLHQPLRKENAEKFQKVFSAQESKNNIKKEYEKIIQIESK</sequence>
<gene>
    <name evidence="1" type="ORF">AAA799N04_01696</name>
</gene>
<proteinExistence type="predicted"/>
<evidence type="ECO:0000313" key="2">
    <source>
        <dbReference type="Proteomes" id="UP000028059"/>
    </source>
</evidence>
<dbReference type="EMBL" id="JOKN01000049">
    <property type="protein sequence ID" value="KEQ55901.1"/>
    <property type="molecule type" value="Genomic_DNA"/>
</dbReference>
<name>A0A081RL28_9ARCH</name>
<dbReference type="AlphaFoldDB" id="A0A081RL28"/>
<organism evidence="1 2">
    <name type="scientific">Marine Group I thaumarchaeote SCGC AAA799-N04</name>
    <dbReference type="NCBI Taxonomy" id="1502293"/>
    <lineage>
        <taxon>Archaea</taxon>
        <taxon>Nitrososphaerota</taxon>
        <taxon>Marine Group I</taxon>
    </lineage>
</organism>
<reference evidence="1 2" key="1">
    <citation type="submission" date="2014-06" db="EMBL/GenBank/DDBJ databases">
        <authorList>
            <person name="Ngugi D.K."/>
            <person name="Blom J."/>
            <person name="Alam I."/>
            <person name="Rashid M."/>
            <person name="Ba Alawi W."/>
            <person name="Zhang G."/>
            <person name="Hikmawan T."/>
            <person name="Guan Y."/>
            <person name="Antunes A."/>
            <person name="Siam R."/>
            <person name="ElDorry H."/>
            <person name="Bajic V."/>
            <person name="Stingl U."/>
        </authorList>
    </citation>
    <scope>NUCLEOTIDE SEQUENCE [LARGE SCALE GENOMIC DNA]</scope>
    <source>
        <strain evidence="1">SCGC AAA799-N04</strain>
    </source>
</reference>
<comment type="caution">
    <text evidence="1">The sequence shown here is derived from an EMBL/GenBank/DDBJ whole genome shotgun (WGS) entry which is preliminary data.</text>
</comment>
<accession>A0A081RL28</accession>
<protein>
    <submittedName>
        <fullName evidence="1">Uncharacterized protein</fullName>
    </submittedName>
</protein>
<dbReference type="Proteomes" id="UP000028059">
    <property type="component" value="Unassembled WGS sequence"/>
</dbReference>